<comment type="similarity">
    <text evidence="1">Belongs to the short-chain dehydrogenases/reductases (SDR) family.</text>
</comment>
<protein>
    <submittedName>
        <fullName evidence="3">SDR family oxidoreductase</fullName>
    </submittedName>
</protein>
<dbReference type="InterPro" id="IPR036291">
    <property type="entry name" value="NAD(P)-bd_dom_sf"/>
</dbReference>
<evidence type="ECO:0000256" key="2">
    <source>
        <dbReference type="ARBA" id="ARBA00023002"/>
    </source>
</evidence>
<dbReference type="PRINTS" id="PR00080">
    <property type="entry name" value="SDRFAMILY"/>
</dbReference>
<dbReference type="PRINTS" id="PR00081">
    <property type="entry name" value="GDHRDH"/>
</dbReference>
<keyword evidence="4" id="KW-1185">Reference proteome</keyword>
<dbReference type="Pfam" id="PF13561">
    <property type="entry name" value="adh_short_C2"/>
    <property type="match status" value="1"/>
</dbReference>
<dbReference type="EMBL" id="CP092418">
    <property type="protein sequence ID" value="USD23592.1"/>
    <property type="molecule type" value="Genomic_DNA"/>
</dbReference>
<dbReference type="InterPro" id="IPR002347">
    <property type="entry name" value="SDR_fam"/>
</dbReference>
<organism evidence="3 4">
    <name type="scientific">Microbulbifer variabilis</name>
    <dbReference type="NCBI Taxonomy" id="266805"/>
    <lineage>
        <taxon>Bacteria</taxon>
        <taxon>Pseudomonadati</taxon>
        <taxon>Pseudomonadota</taxon>
        <taxon>Gammaproteobacteria</taxon>
        <taxon>Cellvibrionales</taxon>
        <taxon>Microbulbiferaceae</taxon>
        <taxon>Microbulbifer</taxon>
    </lineage>
</organism>
<sequence>MNETIVEAKDKDRRELALVVGGSSGIGLATAEQLIKQGITPIIVGSKEAKLKKAEDYLSTYGEVKTLQADLYQEKNVSALIELIEKDEAHYRYLVNAAGYFNPKPFLLHENDDYDRYLEINRSLFFITQAVAKNMIKHGSGSVVNIGSMWAQQAIKATPSSAYSMAKAGLHALTQHLAMELAEYNIRVNAVSPAVVKTPIYENFIDPNEIDEALSGFDSFHPIGRIGVPNDVANVVNFLLGGNSSWVTGAIWDVDGGVIAGRN</sequence>
<evidence type="ECO:0000256" key="1">
    <source>
        <dbReference type="ARBA" id="ARBA00006484"/>
    </source>
</evidence>
<dbReference type="RefSeq" id="WP_252085937.1">
    <property type="nucleotide sequence ID" value="NZ_CP092418.1"/>
</dbReference>
<evidence type="ECO:0000313" key="3">
    <source>
        <dbReference type="EMBL" id="USD23592.1"/>
    </source>
</evidence>
<accession>A0ABY4VHL8</accession>
<dbReference type="Proteomes" id="UP001055658">
    <property type="component" value="Chromosome"/>
</dbReference>
<proteinExistence type="inferred from homology"/>
<keyword evidence="2" id="KW-0560">Oxidoreductase</keyword>
<dbReference type="SUPFAM" id="SSF51735">
    <property type="entry name" value="NAD(P)-binding Rossmann-fold domains"/>
    <property type="match status" value="1"/>
</dbReference>
<gene>
    <name evidence="3" type="ORF">MJO52_10745</name>
</gene>
<dbReference type="Gene3D" id="3.40.50.720">
    <property type="entry name" value="NAD(P)-binding Rossmann-like Domain"/>
    <property type="match status" value="1"/>
</dbReference>
<dbReference type="PANTHER" id="PTHR42760">
    <property type="entry name" value="SHORT-CHAIN DEHYDROGENASES/REDUCTASES FAMILY MEMBER"/>
    <property type="match status" value="1"/>
</dbReference>
<dbReference type="PANTHER" id="PTHR42760:SF133">
    <property type="entry name" value="3-OXOACYL-[ACYL-CARRIER-PROTEIN] REDUCTASE"/>
    <property type="match status" value="1"/>
</dbReference>
<reference evidence="3" key="1">
    <citation type="submission" date="2022-02" db="EMBL/GenBank/DDBJ databases">
        <title>Coral-associated bacteria.</title>
        <authorList>
            <person name="Tang K."/>
            <person name="Wang X."/>
        </authorList>
    </citation>
    <scope>NUCLEOTIDE SEQUENCE</scope>
    <source>
        <strain evidence="3">SCSIO 43006</strain>
    </source>
</reference>
<dbReference type="CDD" id="cd05233">
    <property type="entry name" value="SDR_c"/>
    <property type="match status" value="1"/>
</dbReference>
<evidence type="ECO:0000313" key="4">
    <source>
        <dbReference type="Proteomes" id="UP001055658"/>
    </source>
</evidence>
<name>A0ABY4VHL8_9GAMM</name>